<dbReference type="HOGENOM" id="CLU_350913_0_0_1"/>
<dbReference type="OrthoDB" id="20669at2759"/>
<feature type="repeat" description="WD" evidence="1">
    <location>
        <begin position="610"/>
        <end position="642"/>
    </location>
</feature>
<feature type="region of interest" description="Disordered" evidence="2">
    <location>
        <begin position="61"/>
        <end position="100"/>
    </location>
</feature>
<protein>
    <submittedName>
        <fullName evidence="3">WD repeat protein</fullName>
    </submittedName>
</protein>
<evidence type="ECO:0000313" key="4">
    <source>
        <dbReference type="Proteomes" id="UP000007796"/>
    </source>
</evidence>
<dbReference type="PANTHER" id="PTHR43991">
    <property type="entry name" value="WD REPEAT PROTEIN (AFU_ORTHOLOGUE AFUA_8G05640)-RELATED"/>
    <property type="match status" value="1"/>
</dbReference>
<feature type="region of interest" description="Disordered" evidence="2">
    <location>
        <begin position="125"/>
        <end position="245"/>
    </location>
</feature>
<evidence type="ECO:0000256" key="2">
    <source>
        <dbReference type="SAM" id="MobiDB-lite"/>
    </source>
</evidence>
<dbReference type="InterPro" id="IPR001680">
    <property type="entry name" value="WD40_rpt"/>
</dbReference>
<feature type="compositionally biased region" description="Polar residues" evidence="2">
    <location>
        <begin position="129"/>
        <end position="140"/>
    </location>
</feature>
<dbReference type="STRING" id="655863.F0XHD3"/>
<dbReference type="EMBL" id="GL629769">
    <property type="protein sequence ID" value="EFX03150.1"/>
    <property type="molecule type" value="Genomic_DNA"/>
</dbReference>
<dbReference type="GeneID" id="25976139"/>
<dbReference type="InParanoid" id="F0XHD3"/>
<gene>
    <name evidence="3" type="ORF">CMQ_3079</name>
</gene>
<dbReference type="SUPFAM" id="SSF101908">
    <property type="entry name" value="Putative isomerase YbhE"/>
    <property type="match status" value="1"/>
</dbReference>
<organism evidence="4">
    <name type="scientific">Grosmannia clavigera (strain kw1407 / UAMH 11150)</name>
    <name type="common">Blue stain fungus</name>
    <name type="synonym">Graphiocladiella clavigera</name>
    <dbReference type="NCBI Taxonomy" id="655863"/>
    <lineage>
        <taxon>Eukaryota</taxon>
        <taxon>Fungi</taxon>
        <taxon>Dikarya</taxon>
        <taxon>Ascomycota</taxon>
        <taxon>Pezizomycotina</taxon>
        <taxon>Sordariomycetes</taxon>
        <taxon>Sordariomycetidae</taxon>
        <taxon>Ophiostomatales</taxon>
        <taxon>Ophiostomataceae</taxon>
        <taxon>Leptographium</taxon>
    </lineage>
</organism>
<sequence>MAEAGGSGSIQVGQSSTPIIVAPGPSLVTASADIGYAEDAPAGGAVDVDMTDASGDAIVCVHSAGASDPHGDSSALETDDDRNEGGGDGETGPSTSGITVDDVTAWPAVHALATMAHAPSPGLTVTFDVDSSQETASLGPSSGEAAANSASDISGDPPDTFPGSVSDPGENEASHGGELLNEVQGPSSQSTVAQSVPANQSLPQASQPVHAQVAQDEPALSTQAVHPVPTQGSNSGPSPSQQQNIHTLGASAPSLQPVQALSHGQTSQPFDSQGNDIQTSPYGHVPDTTTTAQSGLADQAVFDDFFAGITMEIGVTDDLQITGTASVHFVSTAIDEQVDEEPSSLATVSTGIINTVESDEVSKPITCIRSQDLYGDLHDLQGINWIAMGVTRKQARDFRLQSFHNYVSLKDSDKAAVRPDDKMPWNSESYFRFRKMYVKTTVHLAHFQLRNLLACTTRSTAFYSQCRGVVRKINTLTGAESVAMRFNEHSNVQISTIAADLNVLVAGGFSGEYCISDLTSECTVSTQLVGAACRPFASNDLSLRVLDLKTGKVISAVQFPFAVNCTAISPDRRLRVVVGDSLNAYIIAAEPERSLTRRNNARRPEMLNVLGGHKDYGFACAWAPDGYTLATGNQDRTIKVWDARKWNDAQGQSTPVATLFTEMAGVRSLQFSPAGSGKRVLVAAEEADFVSVIDAECFRTSQGLDSFGEISGVSLTNTGRDLLVLCSDRTRGGLLKFERCDTENTLANGGGVTGRNQVLEMRRPGCSQLDWPGQQDEVPRRVKQRTNRLRLRAAAALDMEPF</sequence>
<dbReference type="InterPro" id="IPR015943">
    <property type="entry name" value="WD40/YVTN_repeat-like_dom_sf"/>
</dbReference>
<dbReference type="SMART" id="SM00320">
    <property type="entry name" value="WD40"/>
    <property type="match status" value="2"/>
</dbReference>
<dbReference type="AlphaFoldDB" id="F0XHD3"/>
<keyword evidence="4" id="KW-1185">Reference proteome</keyword>
<keyword evidence="1" id="KW-0853">WD repeat</keyword>
<evidence type="ECO:0000256" key="1">
    <source>
        <dbReference type="PROSITE-ProRule" id="PRU00221"/>
    </source>
</evidence>
<dbReference type="Pfam" id="PF00400">
    <property type="entry name" value="WD40"/>
    <property type="match status" value="1"/>
</dbReference>
<feature type="region of interest" description="Disordered" evidence="2">
    <location>
        <begin position="258"/>
        <end position="290"/>
    </location>
</feature>
<dbReference type="PROSITE" id="PS50082">
    <property type="entry name" value="WD_REPEATS_2"/>
    <property type="match status" value="1"/>
</dbReference>
<evidence type="ECO:0000313" key="3">
    <source>
        <dbReference type="EMBL" id="EFX03150.1"/>
    </source>
</evidence>
<accession>F0XHD3</accession>
<dbReference type="Proteomes" id="UP000007796">
    <property type="component" value="Unassembled WGS sequence"/>
</dbReference>
<dbReference type="PANTHER" id="PTHR43991:SF12">
    <property type="entry name" value="WD REPEAT PROTEIN (AFU_ORTHOLOGUE AFUA_8G05640)"/>
    <property type="match status" value="1"/>
</dbReference>
<dbReference type="PROSITE" id="PS50294">
    <property type="entry name" value="WD_REPEATS_REGION"/>
    <property type="match status" value="1"/>
</dbReference>
<name>F0XHD3_GROCL</name>
<reference evidence="3 4" key="1">
    <citation type="journal article" date="2011" name="Proc. Natl. Acad. Sci. U.S.A.">
        <title>Genome and transcriptome analyses of the mountain pine beetle-fungal symbiont Grosmannia clavigera, a lodgepole pine pathogen.</title>
        <authorList>
            <person name="DiGuistini S."/>
            <person name="Wang Y."/>
            <person name="Liao N.Y."/>
            <person name="Taylor G."/>
            <person name="Tanguay P."/>
            <person name="Feau N."/>
            <person name="Henrissat B."/>
            <person name="Chan S.K."/>
            <person name="Hesse-Orce U."/>
            <person name="Alamouti S.M."/>
            <person name="Tsui C.K.M."/>
            <person name="Docking R.T."/>
            <person name="Levasseur A."/>
            <person name="Haridas S."/>
            <person name="Robertson G."/>
            <person name="Birol I."/>
            <person name="Holt R.A."/>
            <person name="Marra M.A."/>
            <person name="Hamelin R.C."/>
            <person name="Hirst M."/>
            <person name="Jones S.J.M."/>
            <person name="Bohlmann J."/>
            <person name="Breuil C."/>
        </authorList>
    </citation>
    <scope>NUCLEOTIDE SEQUENCE [LARGE SCALE GENOMIC DNA]</scope>
    <source>
        <strain evidence="4">kw1407 / UAMH 11150</strain>
    </source>
</reference>
<dbReference type="Gene3D" id="2.130.10.10">
    <property type="entry name" value="YVTN repeat-like/Quinoprotein amine dehydrogenase"/>
    <property type="match status" value="1"/>
</dbReference>
<feature type="compositionally biased region" description="Low complexity" evidence="2">
    <location>
        <begin position="231"/>
        <end position="244"/>
    </location>
</feature>
<dbReference type="eggNOG" id="ENOG502QPI7">
    <property type="taxonomic scope" value="Eukaryota"/>
</dbReference>
<feature type="region of interest" description="Disordered" evidence="2">
    <location>
        <begin position="1"/>
        <end position="20"/>
    </location>
</feature>
<proteinExistence type="predicted"/>
<dbReference type="RefSeq" id="XP_014172632.1">
    <property type="nucleotide sequence ID" value="XM_014317157.1"/>
</dbReference>
<feature type="compositionally biased region" description="Polar residues" evidence="2">
    <location>
        <begin position="184"/>
        <end position="209"/>
    </location>
</feature>